<proteinExistence type="inferred from homology"/>
<dbReference type="Pfam" id="PF02770">
    <property type="entry name" value="Acyl-CoA_dh_M"/>
    <property type="match status" value="1"/>
</dbReference>
<sequence length="376" mass="40856">MKSLRPTVLTADERALQRTVRNYLQERLPEGGYPIGLGISAAVDRDFTRDLAARGWIGMALPRQYGGGGRTAVERQIVVEELLTRGAPVGFHWVADRQTGPSILANGTEAQRSHYLPGIASGQFSFAIGMSEPDSGSDLASVRARAVPADDGWRLNGTKVWTSGADTATHILGLFRTSDERHGGLTQFIIERDTPGMIVSPIAFIDGTQHFCEVVFDDVLLPDSARLGDVGAGWGQNVGELALERGGVDRWISLMPVLERWVATIAPDDTLALTDLGRITARLRVFRGMSLSIARLVDEGESPVTEAALVKEMGTRFEQECIEIVRHHFGRSPRPDSSDTFESLLAQAILAGPSWTIRGGTTEILRSVIMKGLTAR</sequence>
<evidence type="ECO:0000256" key="6">
    <source>
        <dbReference type="RuleBase" id="RU362125"/>
    </source>
</evidence>
<dbReference type="InterPro" id="IPR009100">
    <property type="entry name" value="AcylCoA_DH/oxidase_NM_dom_sf"/>
</dbReference>
<evidence type="ECO:0000259" key="8">
    <source>
        <dbReference type="Pfam" id="PF02770"/>
    </source>
</evidence>
<evidence type="ECO:0000259" key="7">
    <source>
        <dbReference type="Pfam" id="PF00441"/>
    </source>
</evidence>
<dbReference type="GO" id="GO:0050660">
    <property type="term" value="F:flavin adenine dinucleotide binding"/>
    <property type="evidence" value="ECO:0007669"/>
    <property type="project" value="InterPro"/>
</dbReference>
<evidence type="ECO:0000313" key="10">
    <source>
        <dbReference type="EMBL" id="TDT15868.1"/>
    </source>
</evidence>
<dbReference type="InterPro" id="IPR046373">
    <property type="entry name" value="Acyl-CoA_Oxase/DH_mid-dom_sf"/>
</dbReference>
<evidence type="ECO:0000256" key="1">
    <source>
        <dbReference type="ARBA" id="ARBA00001974"/>
    </source>
</evidence>
<dbReference type="Proteomes" id="UP000294558">
    <property type="component" value="Unassembled WGS sequence"/>
</dbReference>
<protein>
    <submittedName>
        <fullName evidence="10">Alkylation response protein AidB-like acyl-CoA dehydrogenase</fullName>
    </submittedName>
</protein>
<dbReference type="PROSITE" id="PS00072">
    <property type="entry name" value="ACYL_COA_DH_1"/>
    <property type="match status" value="1"/>
</dbReference>
<dbReference type="InterPro" id="IPR052161">
    <property type="entry name" value="Mycobact_Acyl-CoA_DH"/>
</dbReference>
<dbReference type="Gene3D" id="1.20.140.10">
    <property type="entry name" value="Butyryl-CoA Dehydrogenase, subunit A, domain 3"/>
    <property type="match status" value="1"/>
</dbReference>
<keyword evidence="3 6" id="KW-0285">Flavoprotein</keyword>
<dbReference type="Pfam" id="PF02771">
    <property type="entry name" value="Acyl-CoA_dh_N"/>
    <property type="match status" value="1"/>
</dbReference>
<dbReference type="PANTHER" id="PTHR43292">
    <property type="entry name" value="ACYL-COA DEHYDROGENASE"/>
    <property type="match status" value="1"/>
</dbReference>
<dbReference type="Pfam" id="PF00441">
    <property type="entry name" value="Acyl-CoA_dh_1"/>
    <property type="match status" value="1"/>
</dbReference>
<dbReference type="Gene3D" id="1.10.540.10">
    <property type="entry name" value="Acyl-CoA dehydrogenase/oxidase, N-terminal domain"/>
    <property type="match status" value="1"/>
</dbReference>
<name>A0A4V3EIV0_9ACTN</name>
<dbReference type="InterPro" id="IPR037069">
    <property type="entry name" value="AcylCoA_DH/ox_N_sf"/>
</dbReference>
<reference evidence="10 11" key="1">
    <citation type="submission" date="2019-03" db="EMBL/GenBank/DDBJ databases">
        <title>Sequencing the genomes of 1000 actinobacteria strains.</title>
        <authorList>
            <person name="Klenk H.-P."/>
        </authorList>
    </citation>
    <scope>NUCLEOTIDE SEQUENCE [LARGE SCALE GENOMIC DNA]</scope>
    <source>
        <strain evidence="10 11">DSM 18936</strain>
    </source>
</reference>
<evidence type="ECO:0000256" key="2">
    <source>
        <dbReference type="ARBA" id="ARBA00009347"/>
    </source>
</evidence>
<dbReference type="Gene3D" id="2.40.110.10">
    <property type="entry name" value="Butyryl-CoA Dehydrogenase, subunit A, domain 2"/>
    <property type="match status" value="1"/>
</dbReference>
<dbReference type="InterPro" id="IPR036250">
    <property type="entry name" value="AcylCo_DH-like_C"/>
</dbReference>
<evidence type="ECO:0000259" key="9">
    <source>
        <dbReference type="Pfam" id="PF02771"/>
    </source>
</evidence>
<dbReference type="InterPro" id="IPR009075">
    <property type="entry name" value="AcylCo_DH/oxidase_C"/>
</dbReference>
<comment type="similarity">
    <text evidence="2 6">Belongs to the acyl-CoA dehydrogenase family.</text>
</comment>
<dbReference type="SUPFAM" id="SSF56645">
    <property type="entry name" value="Acyl-CoA dehydrogenase NM domain-like"/>
    <property type="match status" value="1"/>
</dbReference>
<dbReference type="InterPro" id="IPR006089">
    <property type="entry name" value="Acyl-CoA_DH_CS"/>
</dbReference>
<feature type="domain" description="Acyl-CoA dehydrogenase/oxidase C-terminal" evidence="7">
    <location>
        <begin position="272"/>
        <end position="373"/>
    </location>
</feature>
<evidence type="ECO:0000256" key="4">
    <source>
        <dbReference type="ARBA" id="ARBA00022827"/>
    </source>
</evidence>
<evidence type="ECO:0000256" key="5">
    <source>
        <dbReference type="ARBA" id="ARBA00023002"/>
    </source>
</evidence>
<dbReference type="OrthoDB" id="9770681at2"/>
<keyword evidence="5 6" id="KW-0560">Oxidoreductase</keyword>
<dbReference type="GO" id="GO:0003995">
    <property type="term" value="F:acyl-CoA dehydrogenase activity"/>
    <property type="evidence" value="ECO:0007669"/>
    <property type="project" value="InterPro"/>
</dbReference>
<accession>A0A4V3EIV0</accession>
<dbReference type="AlphaFoldDB" id="A0A4V3EIV0"/>
<dbReference type="PANTHER" id="PTHR43292:SF4">
    <property type="entry name" value="ACYL-COA DEHYDROGENASE FADE34"/>
    <property type="match status" value="1"/>
</dbReference>
<comment type="caution">
    <text evidence="10">The sequence shown here is derived from an EMBL/GenBank/DDBJ whole genome shotgun (WGS) entry which is preliminary data.</text>
</comment>
<dbReference type="RefSeq" id="WP_133868286.1">
    <property type="nucleotide sequence ID" value="NZ_SOAU01000001.1"/>
</dbReference>
<organism evidence="10 11">
    <name type="scientific">Ilumatobacter fluminis</name>
    <dbReference type="NCBI Taxonomy" id="467091"/>
    <lineage>
        <taxon>Bacteria</taxon>
        <taxon>Bacillati</taxon>
        <taxon>Actinomycetota</taxon>
        <taxon>Acidimicrobiia</taxon>
        <taxon>Acidimicrobiales</taxon>
        <taxon>Ilumatobacteraceae</taxon>
        <taxon>Ilumatobacter</taxon>
    </lineage>
</organism>
<dbReference type="GO" id="GO:0005886">
    <property type="term" value="C:plasma membrane"/>
    <property type="evidence" value="ECO:0007669"/>
    <property type="project" value="TreeGrafter"/>
</dbReference>
<comment type="cofactor">
    <cofactor evidence="1 6">
        <name>FAD</name>
        <dbReference type="ChEBI" id="CHEBI:57692"/>
    </cofactor>
</comment>
<feature type="domain" description="Acyl-CoA dehydrogenase/oxidase N-terminal" evidence="9">
    <location>
        <begin position="10"/>
        <end position="123"/>
    </location>
</feature>
<keyword evidence="11" id="KW-1185">Reference proteome</keyword>
<feature type="domain" description="Acyl-CoA oxidase/dehydrogenase middle" evidence="8">
    <location>
        <begin position="127"/>
        <end position="219"/>
    </location>
</feature>
<evidence type="ECO:0000256" key="3">
    <source>
        <dbReference type="ARBA" id="ARBA00022630"/>
    </source>
</evidence>
<dbReference type="InterPro" id="IPR006091">
    <property type="entry name" value="Acyl-CoA_Oxase/DH_mid-dom"/>
</dbReference>
<evidence type="ECO:0000313" key="11">
    <source>
        <dbReference type="Proteomes" id="UP000294558"/>
    </source>
</evidence>
<keyword evidence="4 6" id="KW-0274">FAD</keyword>
<dbReference type="SUPFAM" id="SSF47203">
    <property type="entry name" value="Acyl-CoA dehydrogenase C-terminal domain-like"/>
    <property type="match status" value="1"/>
</dbReference>
<dbReference type="EMBL" id="SOAU01000001">
    <property type="protein sequence ID" value="TDT15868.1"/>
    <property type="molecule type" value="Genomic_DNA"/>
</dbReference>
<gene>
    <name evidence="10" type="ORF">BDK89_1447</name>
</gene>
<dbReference type="InterPro" id="IPR013786">
    <property type="entry name" value="AcylCoA_DH/ox_N"/>
</dbReference>